<evidence type="ECO:0000259" key="23">
    <source>
        <dbReference type="PROSITE" id="PS50234"/>
    </source>
</evidence>
<dbReference type="PANTHER" id="PTHR10166">
    <property type="entry name" value="VOLTAGE-DEPENDENT CALCIUM CHANNEL SUBUNIT ALPHA-2/DELTA-RELATED"/>
    <property type="match status" value="1"/>
</dbReference>
<dbReference type="InterPro" id="IPR012340">
    <property type="entry name" value="NA-bd_OB-fold"/>
</dbReference>
<dbReference type="InterPro" id="IPR011564">
    <property type="entry name" value="Telomer_end-bd_POT1/Cdc13"/>
</dbReference>
<keyword evidence="7" id="KW-0158">Chromosome</keyword>
<dbReference type="PANTHER" id="PTHR10166:SF43">
    <property type="entry name" value="VWA N-TERMINAL DOMAIN-CONTAINING PROTEIN"/>
    <property type="match status" value="1"/>
</dbReference>
<dbReference type="Pfam" id="PF13519">
    <property type="entry name" value="VWA_2"/>
    <property type="match status" value="1"/>
</dbReference>
<proteinExistence type="inferred from homology"/>
<keyword evidence="9" id="KW-0107">Calcium channel</keyword>
<dbReference type="FunFam" id="3.30.450.20:FF:000267">
    <property type="entry name" value="Voltage-dependent calcium channel subunit alpha-2/delta-1"/>
    <property type="match status" value="1"/>
</dbReference>
<comment type="subcellular location">
    <subcellularLocation>
        <location evidence="3">Chromosome</location>
        <location evidence="3">Telomere</location>
    </subcellularLocation>
    <subcellularLocation>
        <location evidence="2">Membrane</location>
        <topology evidence="2">Single-pass type I membrane protein</topology>
    </subcellularLocation>
    <subcellularLocation>
        <location evidence="1">Nucleus</location>
    </subcellularLocation>
</comment>
<dbReference type="SUPFAM" id="SSF53300">
    <property type="entry name" value="vWA-like"/>
    <property type="match status" value="1"/>
</dbReference>
<dbReference type="GO" id="GO:0005245">
    <property type="term" value="F:voltage-gated calcium channel activity"/>
    <property type="evidence" value="ECO:0007669"/>
    <property type="project" value="TreeGrafter"/>
</dbReference>
<feature type="compositionally biased region" description="Basic and acidic residues" evidence="22">
    <location>
        <begin position="454"/>
        <end position="468"/>
    </location>
</feature>
<evidence type="ECO:0000256" key="11">
    <source>
        <dbReference type="ARBA" id="ARBA00022729"/>
    </source>
</evidence>
<evidence type="ECO:0000256" key="8">
    <source>
        <dbReference type="ARBA" id="ARBA00022568"/>
    </source>
</evidence>
<sequence length="1841" mass="205147">MAVAIGNGRYYKLFRGNSAPKRLLIGELNEPGLLSSSFIQGVVGQVFPIKSSERYGKLCKIVLREDLEKRSLRSTCATINAFLLGDLADEGDRIKEGDRVVLSEVVVECSPTDEHLYQLIAWREKSQASIWVINNKGNVRVNNTSGNEKTQVNNAEDGKNLTCSADTDEEETAVQETSEPGFYIVKKTSTGEEGRRRSKQKIFEKRKGKFHLGPKGVTPSKSHVMRKVSDAVVVIDKSEVIKRLSQKDEIGGVEHLSLSIQNGSPNKPSNGQCAHTELSPAGVSTRICEGSMKAGQMRDQSQTSTVPSDLLQLKAPEASALSIVESDVTAEGNYQVKDKVNAQQKTDEAQQMSNEDMLMPDFEQEDQVFLSARRRSSSTYSVANQRSPAKGLDTFSTSTRSLIPEDYTPVAILSLPKGGVKRSSPNPVLDVKRLRASPGPSSQLSSRDQLGSPREGERAKEKSSREAADYTVPQGYTTLANLKPETVVNIYGVVKSFKPAWKCRGTDMCSVLMITDPTVVDSTFGLECVFFQQTISRLPAVHKVGDIVRLHRIKISQYQEKLQAMSSRGFAAIVFDRDSEVPVTAEMARVSSSTFSLSKEDKDTIQCLIEWCDCNPAIFPLTNFIPVTEINPDCYFDLVGQVLGVALHRTLDCVVLFVTDGTHPKCDIREGTGDEYNVVEPPDNHRSAKDGDVISVFLYGAYAEVARLLARKGNYVILHNLHSQILKQGGSVCSVVDVVRPYVELCIHRGTCYGRGLTLLSADSPEKVAEEVARLHDEFYTNETLQKMAKVSTLQELGDKFYSDSDLVDTLPKDLEFNTLFKQKVSKSRSSVKISDQVARSNPKLIEAVFWSSLLDKVFKENSKSDPELRWQNFGSIEGFVRTYPTREWSLNFAGFHIDYDPRLRPWYIGATSGPKDIVIILDCSLSMAGKKFHMAKQVAKTVLNTLTKQDYVNVICGHESHWDEVGKWFEYKTEVLSCQQNRLVPASTSHRKDLIEKIDNLRAGGTSELKKSFKLAFELLQGAARTGCQSIIVFATDGVDNDGDPVRCGPGYYTRSGYVPGQICKYDWNDVWDEVLAKNRYMIPRTRIFSYLTADDGEEFPGKLACDNEGFMKKLTDEENIISQMQDYYSFLASNTISISNVTWTSPYLDASGLGLMVTVAIPVISKVTNKTIGVVGIDATLEEIENILLNDQWGSVYAFLVNEGGETIFHPLLRPSTELVDDPIFIPISTLEQRNGKPAEFDTVAKGMMDGETGSLRIENAIRSIPKGDFQDGVMLVTLPSTYYYTSIKDSEYVFAFNLADSDKNYRRPASPPRGMKIPVNYYANILSYNSPEVRQVLGNLYEDLNVEYNVSFFPDLPLTFNVSTVMLSPKTYCNPNNFLFRENNSDITIEAHRFLNGDGDNSGCPHGRFRASVRPDVEITSLIEDIWKNNRSREILKDVPWTYIGTRSGIFRSYPGHRSRKNFDPTKRPWYHRALVNPAKAAVSNAYMDANGIGKVITISEAVFQALPQNTSNITCGGTSNLPGGCACSRDVQCISGKCRVYEGNRSLCAGDRVEAVTALDILYNDFRRRVYGLLDSSGEEKSCGMNYTCPDGEHVCQTRCYLVDNLANLVTDPDFLLASTTDAREYERVSLGRKEGDVMKLLVTKHKFFVPNQRVDFQGICSVSPYAPKVTLEGIVRTPEQEDDYYKNRGPIPPFRNEYGCIQDVVGYTSDDAVLGPDGIIADSVDGPCRSGKFFLSALPRTNLYLLVIENWSEYRQSYFYNFNCHISNRVYDAGAFRIVNGTCAHIETQTSLKKKEKCPALKNVAMQCSYNVSNTLTVPSLIQLFVTVFAVILKTR</sequence>
<evidence type="ECO:0000256" key="10">
    <source>
        <dbReference type="ARBA" id="ARBA00022692"/>
    </source>
</evidence>
<dbReference type="InterPro" id="IPR013608">
    <property type="entry name" value="VWA_N"/>
</dbReference>
<evidence type="ECO:0000256" key="21">
    <source>
        <dbReference type="ARBA" id="ARBA00023303"/>
    </source>
</evidence>
<dbReference type="InterPro" id="IPR032042">
    <property type="entry name" value="POT1PC"/>
</dbReference>
<keyword evidence="15" id="KW-1133">Transmembrane helix</keyword>
<keyword evidence="8" id="KW-0109">Calcium transport</keyword>
<gene>
    <name evidence="24" type="ORF">PMEA_00002773</name>
</gene>
<keyword evidence="25" id="KW-1185">Reference proteome</keyword>
<keyword evidence="13" id="KW-0851">Voltage-gated channel</keyword>
<evidence type="ECO:0000256" key="7">
    <source>
        <dbReference type="ARBA" id="ARBA00022454"/>
    </source>
</evidence>
<protein>
    <recommendedName>
        <fullName evidence="5">Protection of telomeres protein 1</fullName>
    </recommendedName>
</protein>
<dbReference type="GO" id="GO:0005634">
    <property type="term" value="C:nucleus"/>
    <property type="evidence" value="ECO:0007669"/>
    <property type="project" value="UniProtKB-SubCell"/>
</dbReference>
<dbReference type="EMBL" id="CALNXJ010000011">
    <property type="protein sequence ID" value="CAH3108952.1"/>
    <property type="molecule type" value="Genomic_DNA"/>
</dbReference>
<dbReference type="InterPro" id="IPR051173">
    <property type="entry name" value="Ca_channel_alpha-2/delta"/>
</dbReference>
<organism evidence="24 25">
    <name type="scientific">Pocillopora meandrina</name>
    <dbReference type="NCBI Taxonomy" id="46732"/>
    <lineage>
        <taxon>Eukaryota</taxon>
        <taxon>Metazoa</taxon>
        <taxon>Cnidaria</taxon>
        <taxon>Anthozoa</taxon>
        <taxon>Hexacorallia</taxon>
        <taxon>Scleractinia</taxon>
        <taxon>Astrocoeniina</taxon>
        <taxon>Pocilloporidae</taxon>
        <taxon>Pocillopora</taxon>
    </lineage>
</organism>
<evidence type="ECO:0000256" key="15">
    <source>
        <dbReference type="ARBA" id="ARBA00022989"/>
    </source>
</evidence>
<dbReference type="FunFam" id="3.40.50.410:FF:000260">
    <property type="entry name" value="Predicted protein"/>
    <property type="match status" value="1"/>
</dbReference>
<keyword evidence="20" id="KW-0539">Nucleus</keyword>
<keyword evidence="14" id="KW-0779">Telomere</keyword>
<dbReference type="SMART" id="SM00327">
    <property type="entry name" value="VWA"/>
    <property type="match status" value="1"/>
</dbReference>
<evidence type="ECO:0000313" key="24">
    <source>
        <dbReference type="EMBL" id="CAH3108952.1"/>
    </source>
</evidence>
<evidence type="ECO:0000313" key="25">
    <source>
        <dbReference type="Proteomes" id="UP001159428"/>
    </source>
</evidence>
<dbReference type="SMART" id="SM00976">
    <property type="entry name" value="Telo_bind"/>
    <property type="match status" value="1"/>
</dbReference>
<feature type="region of interest" description="Disordered" evidence="22">
    <location>
        <begin position="374"/>
        <end position="396"/>
    </location>
</feature>
<feature type="region of interest" description="Disordered" evidence="22">
    <location>
        <begin position="416"/>
        <end position="470"/>
    </location>
</feature>
<keyword evidence="11" id="KW-0732">Signal</keyword>
<dbReference type="Gene3D" id="3.40.50.410">
    <property type="entry name" value="von Willebrand factor, type A domain"/>
    <property type="match status" value="1"/>
</dbReference>
<evidence type="ECO:0000256" key="18">
    <source>
        <dbReference type="ARBA" id="ARBA00023136"/>
    </source>
</evidence>
<keyword evidence="17" id="KW-0238">DNA-binding</keyword>
<evidence type="ECO:0000256" key="3">
    <source>
        <dbReference type="ARBA" id="ARBA00004574"/>
    </source>
</evidence>
<dbReference type="GO" id="GO:0005891">
    <property type="term" value="C:voltage-gated calcium channel complex"/>
    <property type="evidence" value="ECO:0007669"/>
    <property type="project" value="TreeGrafter"/>
</dbReference>
<evidence type="ECO:0000256" key="16">
    <source>
        <dbReference type="ARBA" id="ARBA00023065"/>
    </source>
</evidence>
<dbReference type="Pfam" id="PF16686">
    <property type="entry name" value="POT1PC"/>
    <property type="match status" value="1"/>
</dbReference>
<dbReference type="GO" id="GO:0000781">
    <property type="term" value="C:chromosome, telomeric region"/>
    <property type="evidence" value="ECO:0007669"/>
    <property type="project" value="UniProtKB-SubCell"/>
</dbReference>
<feature type="compositionally biased region" description="Polar residues" evidence="22">
    <location>
        <begin position="439"/>
        <end position="449"/>
    </location>
</feature>
<dbReference type="GO" id="GO:0000723">
    <property type="term" value="P:telomere maintenance"/>
    <property type="evidence" value="ECO:0007669"/>
    <property type="project" value="InterPro"/>
</dbReference>
<dbReference type="Pfam" id="PF22673">
    <property type="entry name" value="MCP-like_PDC_1"/>
    <property type="match status" value="1"/>
</dbReference>
<evidence type="ECO:0000256" key="19">
    <source>
        <dbReference type="ARBA" id="ARBA00023180"/>
    </source>
</evidence>
<name>A0AAU9WGC4_9CNID</name>
<evidence type="ECO:0000256" key="4">
    <source>
        <dbReference type="ARBA" id="ARBA00008442"/>
    </source>
</evidence>
<keyword evidence="21" id="KW-0407">Ion channel</keyword>
<dbReference type="FunFam" id="2.40.50.140:FF:000119">
    <property type="entry name" value="Protection of telomeres 1 homolog"/>
    <property type="match status" value="1"/>
</dbReference>
<dbReference type="GO" id="GO:0043047">
    <property type="term" value="F:single-stranded telomeric DNA binding"/>
    <property type="evidence" value="ECO:0007669"/>
    <property type="project" value="InterPro"/>
</dbReference>
<evidence type="ECO:0000256" key="5">
    <source>
        <dbReference type="ARBA" id="ARBA00015253"/>
    </source>
</evidence>
<dbReference type="InterPro" id="IPR036465">
    <property type="entry name" value="vWFA_dom_sf"/>
</dbReference>
<keyword evidence="18" id="KW-0472">Membrane</keyword>
<evidence type="ECO:0000256" key="17">
    <source>
        <dbReference type="ARBA" id="ARBA00023125"/>
    </source>
</evidence>
<keyword evidence="12" id="KW-0106">Calcium</keyword>
<evidence type="ECO:0000256" key="9">
    <source>
        <dbReference type="ARBA" id="ARBA00022673"/>
    </source>
</evidence>
<evidence type="ECO:0000256" key="6">
    <source>
        <dbReference type="ARBA" id="ARBA00022448"/>
    </source>
</evidence>
<evidence type="ECO:0000256" key="20">
    <source>
        <dbReference type="ARBA" id="ARBA00023242"/>
    </source>
</evidence>
<dbReference type="Gene3D" id="2.40.50.140">
    <property type="entry name" value="Nucleic acid-binding proteins"/>
    <property type="match status" value="2"/>
</dbReference>
<keyword evidence="16" id="KW-0406">Ion transport</keyword>
<keyword evidence="19" id="KW-0325">Glycoprotein</keyword>
<accession>A0AAU9WGC4</accession>
<dbReference type="CDD" id="cd04497">
    <property type="entry name" value="hPOT1_OB1_like"/>
    <property type="match status" value="1"/>
</dbReference>
<comment type="caution">
    <text evidence="24">The sequence shown here is derived from an EMBL/GenBank/DDBJ whole genome shotgun (WGS) entry which is preliminary data.</text>
</comment>
<dbReference type="Pfam" id="PF08399">
    <property type="entry name" value="VWA_N"/>
    <property type="match status" value="1"/>
</dbReference>
<dbReference type="SUPFAM" id="SSF50249">
    <property type="entry name" value="Nucleic acid-binding proteins"/>
    <property type="match status" value="2"/>
</dbReference>
<dbReference type="Proteomes" id="UP001159428">
    <property type="component" value="Unassembled WGS sequence"/>
</dbReference>
<feature type="domain" description="VWFA" evidence="23">
    <location>
        <begin position="917"/>
        <end position="1044"/>
    </location>
</feature>
<evidence type="ECO:0000256" key="2">
    <source>
        <dbReference type="ARBA" id="ARBA00004479"/>
    </source>
</evidence>
<dbReference type="Pfam" id="PF02765">
    <property type="entry name" value="POT1"/>
    <property type="match status" value="1"/>
</dbReference>
<evidence type="ECO:0000256" key="22">
    <source>
        <dbReference type="SAM" id="MobiDB-lite"/>
    </source>
</evidence>
<evidence type="ECO:0000256" key="13">
    <source>
        <dbReference type="ARBA" id="ARBA00022882"/>
    </source>
</evidence>
<keyword evidence="10" id="KW-0812">Transmembrane</keyword>
<reference evidence="24 25" key="1">
    <citation type="submission" date="2022-05" db="EMBL/GenBank/DDBJ databases">
        <authorList>
            <consortium name="Genoscope - CEA"/>
            <person name="William W."/>
        </authorList>
    </citation>
    <scope>NUCLEOTIDE SEQUENCE [LARGE SCALE GENOMIC DNA]</scope>
</reference>
<evidence type="ECO:0000256" key="1">
    <source>
        <dbReference type="ARBA" id="ARBA00004123"/>
    </source>
</evidence>
<evidence type="ECO:0000256" key="12">
    <source>
        <dbReference type="ARBA" id="ARBA00022837"/>
    </source>
</evidence>
<keyword evidence="6" id="KW-0813">Transport</keyword>
<evidence type="ECO:0000256" key="14">
    <source>
        <dbReference type="ARBA" id="ARBA00022895"/>
    </source>
</evidence>
<feature type="compositionally biased region" description="Polar residues" evidence="22">
    <location>
        <begin position="377"/>
        <end position="387"/>
    </location>
</feature>
<dbReference type="Gene3D" id="3.30.450.20">
    <property type="entry name" value="PAS domain"/>
    <property type="match status" value="3"/>
</dbReference>
<dbReference type="InterPro" id="IPR002035">
    <property type="entry name" value="VWF_A"/>
</dbReference>
<dbReference type="PROSITE" id="PS50234">
    <property type="entry name" value="VWFA"/>
    <property type="match status" value="1"/>
</dbReference>
<comment type="similarity">
    <text evidence="4">Belongs to the telombin family.</text>
</comment>